<protein>
    <submittedName>
        <fullName evidence="4">Uncharacterized protein isoform X1</fullName>
    </submittedName>
</protein>
<evidence type="ECO:0000313" key="4">
    <source>
        <dbReference type="RefSeq" id="XP_016942119.2"/>
    </source>
</evidence>
<keyword evidence="1" id="KW-0175">Coiled coil</keyword>
<dbReference type="GeneID" id="108019016"/>
<feature type="transmembrane region" description="Helical" evidence="2">
    <location>
        <begin position="12"/>
        <end position="32"/>
    </location>
</feature>
<evidence type="ECO:0000256" key="2">
    <source>
        <dbReference type="SAM" id="Phobius"/>
    </source>
</evidence>
<name>A0AB39ZS76_DROSZ</name>
<dbReference type="AlphaFoldDB" id="A0AB39ZS76"/>
<evidence type="ECO:0000313" key="3">
    <source>
        <dbReference type="Proteomes" id="UP001652628"/>
    </source>
</evidence>
<feature type="coiled-coil region" evidence="1">
    <location>
        <begin position="108"/>
        <end position="142"/>
    </location>
</feature>
<gene>
    <name evidence="4" type="primary">LOC108019016</name>
</gene>
<keyword evidence="2" id="KW-0812">Transmembrane</keyword>
<keyword evidence="2" id="KW-0472">Membrane</keyword>
<proteinExistence type="predicted"/>
<dbReference type="RefSeq" id="XP_016942119.2">
    <property type="nucleotide sequence ID" value="XM_017086630.4"/>
</dbReference>
<dbReference type="Proteomes" id="UP001652628">
    <property type="component" value="Chromosome X"/>
</dbReference>
<keyword evidence="3" id="KW-1185">Reference proteome</keyword>
<accession>A0AB39ZS76</accession>
<sequence>MDVISLRQLIDGAIAICLTLLTCLSLQFVALVRQKVRKRAGVVWDGSTTVIECEEQSCYNGRSFDEYTDILWTFLLILALSKLTQFSEWYFSQRLLKHKDYYNVSSMNRKWEQTLHLHEEDKRQLDEEVQVLTEKNSNLELMIKDLRDCNIHLISENFMRSMLLEQKQQPVQPNIYITNSYFHLTRQVFINDAHVDLNVRNAGGEDQDLSPMEASEEGLNVWMQYLKMRKCYMGPIADPNLIAPTSPDQLMPIVMTTEQLAKLQGII</sequence>
<organism evidence="3 4">
    <name type="scientific">Drosophila suzukii</name>
    <name type="common">Spotted-wing drosophila fruit fly</name>
    <dbReference type="NCBI Taxonomy" id="28584"/>
    <lineage>
        <taxon>Eukaryota</taxon>
        <taxon>Metazoa</taxon>
        <taxon>Ecdysozoa</taxon>
        <taxon>Arthropoda</taxon>
        <taxon>Hexapoda</taxon>
        <taxon>Insecta</taxon>
        <taxon>Pterygota</taxon>
        <taxon>Neoptera</taxon>
        <taxon>Endopterygota</taxon>
        <taxon>Diptera</taxon>
        <taxon>Brachycera</taxon>
        <taxon>Muscomorpha</taxon>
        <taxon>Ephydroidea</taxon>
        <taxon>Drosophilidae</taxon>
        <taxon>Drosophila</taxon>
        <taxon>Sophophora</taxon>
    </lineage>
</organism>
<reference evidence="4" key="1">
    <citation type="submission" date="2025-08" db="UniProtKB">
        <authorList>
            <consortium name="RefSeq"/>
        </authorList>
    </citation>
    <scope>IDENTIFICATION</scope>
</reference>
<evidence type="ECO:0000256" key="1">
    <source>
        <dbReference type="SAM" id="Coils"/>
    </source>
</evidence>
<keyword evidence="2" id="KW-1133">Transmembrane helix</keyword>